<accession>A0ABS1KZ15</accession>
<evidence type="ECO:0000313" key="1">
    <source>
        <dbReference type="EMBL" id="MBL0744575.1"/>
    </source>
</evidence>
<comment type="caution">
    <text evidence="1">The sequence shown here is derived from an EMBL/GenBank/DDBJ whole genome shotgun (WGS) entry which is preliminary data.</text>
</comment>
<gene>
    <name evidence="1" type="ORF">JI741_25295</name>
</gene>
<dbReference type="EMBL" id="JAERRB010000011">
    <property type="protein sequence ID" value="MBL0744575.1"/>
    <property type="molecule type" value="Genomic_DNA"/>
</dbReference>
<reference evidence="1 2" key="1">
    <citation type="submission" date="2021-01" db="EMBL/GenBank/DDBJ databases">
        <title>Chryseolinea sp. Jin1 Genome sequencing and assembly.</title>
        <authorList>
            <person name="Kim I."/>
        </authorList>
    </citation>
    <scope>NUCLEOTIDE SEQUENCE [LARGE SCALE GENOMIC DNA]</scope>
    <source>
        <strain evidence="1 2">Jin1</strain>
    </source>
</reference>
<name>A0ABS1KZ15_9BACT</name>
<dbReference type="Proteomes" id="UP000613030">
    <property type="component" value="Unassembled WGS sequence"/>
</dbReference>
<organism evidence="1 2">
    <name type="scientific">Chryseolinea lacunae</name>
    <dbReference type="NCBI Taxonomy" id="2801331"/>
    <lineage>
        <taxon>Bacteria</taxon>
        <taxon>Pseudomonadati</taxon>
        <taxon>Bacteroidota</taxon>
        <taxon>Cytophagia</taxon>
        <taxon>Cytophagales</taxon>
        <taxon>Fulvivirgaceae</taxon>
        <taxon>Chryseolinea</taxon>
    </lineage>
</organism>
<keyword evidence="2" id="KW-1185">Reference proteome</keyword>
<proteinExistence type="predicted"/>
<dbReference type="RefSeq" id="WP_202014275.1">
    <property type="nucleotide sequence ID" value="NZ_JAERRB010000011.1"/>
</dbReference>
<sequence>MTRYSENDIVCDSINPGRLLVVERYFKGLYYCRLFEDIDKKARVYFDYELVPHSQCQHSKSAVNVAI</sequence>
<evidence type="ECO:0000313" key="2">
    <source>
        <dbReference type="Proteomes" id="UP000613030"/>
    </source>
</evidence>
<protein>
    <submittedName>
        <fullName evidence="1">Uncharacterized protein</fullName>
    </submittedName>
</protein>